<dbReference type="AlphaFoldDB" id="A0A1H6QQZ9"/>
<dbReference type="Gene3D" id="3.55.50.30">
    <property type="match status" value="1"/>
</dbReference>
<feature type="domain" description="Protein FecR C-terminal" evidence="2">
    <location>
        <begin position="235"/>
        <end position="302"/>
    </location>
</feature>
<keyword evidence="4" id="KW-1185">Reference proteome</keyword>
<dbReference type="InterPro" id="IPR012373">
    <property type="entry name" value="Ferrdict_sens_TM"/>
</dbReference>
<evidence type="ECO:0000313" key="3">
    <source>
        <dbReference type="EMBL" id="SEI41665.1"/>
    </source>
</evidence>
<dbReference type="STRING" id="408657.SAMN04487995_0543"/>
<dbReference type="EMBL" id="FNXY01000001">
    <property type="protein sequence ID" value="SEI41665.1"/>
    <property type="molecule type" value="Genomic_DNA"/>
</dbReference>
<reference evidence="3 4" key="1">
    <citation type="submission" date="2016-10" db="EMBL/GenBank/DDBJ databases">
        <authorList>
            <person name="de Groot N.N."/>
        </authorList>
    </citation>
    <scope>NUCLEOTIDE SEQUENCE [LARGE SCALE GENOMIC DNA]</scope>
    <source>
        <strain evidence="3 4">DSM 19938</strain>
    </source>
</reference>
<dbReference type="InterPro" id="IPR006860">
    <property type="entry name" value="FecR"/>
</dbReference>
<dbReference type="PIRSF" id="PIRSF018266">
    <property type="entry name" value="FecR"/>
    <property type="match status" value="1"/>
</dbReference>
<accession>A0A1H6QQZ9</accession>
<dbReference type="RefSeq" id="WP_090331674.1">
    <property type="nucleotide sequence ID" value="NZ_FNXY01000001.1"/>
</dbReference>
<protein>
    <submittedName>
        <fullName evidence="3">FecR family protein</fullName>
    </submittedName>
</protein>
<dbReference type="OrthoDB" id="1452822at2"/>
<proteinExistence type="predicted"/>
<evidence type="ECO:0000313" key="4">
    <source>
        <dbReference type="Proteomes" id="UP000199532"/>
    </source>
</evidence>
<sequence>MIDPDFLDRLVERYYTNSATAEELEVFIHLQKTGVLDEALNLYLEKIIQQEAFQTKEVAERKIRRSWNWQIAASISVLMGFLALWIVKEGQSQYLEIKTDRFKEKIVVLPDGSRVTLNRNSVFSYPEKWNGTIRDVRLISGEAFFEVKKNKQYPSFVVHTPDGLDINVLGTEFNVLNKKGDTRIYLQNGKVKIKTQNQEVFLEPGQLASFNGPADSLTVKPASGELWLAWKNDMFYFDDTRLSDISLVLEEYYHRQVIIKNESLTSLRFTGKISRNNIDMVLRILSRTLNVEITQHNEQIIIEDSGKVNPLAD</sequence>
<name>A0A1H6QQZ9_9BACT</name>
<organism evidence="3 4">
    <name type="scientific">Dyadobacter koreensis</name>
    <dbReference type="NCBI Taxonomy" id="408657"/>
    <lineage>
        <taxon>Bacteria</taxon>
        <taxon>Pseudomonadati</taxon>
        <taxon>Bacteroidota</taxon>
        <taxon>Cytophagia</taxon>
        <taxon>Cytophagales</taxon>
        <taxon>Spirosomataceae</taxon>
        <taxon>Dyadobacter</taxon>
    </lineage>
</organism>
<dbReference type="Proteomes" id="UP000199532">
    <property type="component" value="Unassembled WGS sequence"/>
</dbReference>
<dbReference type="Pfam" id="PF04773">
    <property type="entry name" value="FecR"/>
    <property type="match status" value="1"/>
</dbReference>
<dbReference type="Pfam" id="PF16344">
    <property type="entry name" value="FecR_C"/>
    <property type="match status" value="1"/>
</dbReference>
<feature type="domain" description="FecR protein" evidence="1">
    <location>
        <begin position="97"/>
        <end position="192"/>
    </location>
</feature>
<evidence type="ECO:0000259" key="1">
    <source>
        <dbReference type="Pfam" id="PF04773"/>
    </source>
</evidence>
<dbReference type="GO" id="GO:0016989">
    <property type="term" value="F:sigma factor antagonist activity"/>
    <property type="evidence" value="ECO:0007669"/>
    <property type="project" value="TreeGrafter"/>
</dbReference>
<dbReference type="PANTHER" id="PTHR30273">
    <property type="entry name" value="PERIPLASMIC SIGNAL SENSOR AND SIGMA FACTOR ACTIVATOR FECR-RELATED"/>
    <property type="match status" value="1"/>
</dbReference>
<evidence type="ECO:0000259" key="2">
    <source>
        <dbReference type="Pfam" id="PF16344"/>
    </source>
</evidence>
<gene>
    <name evidence="3" type="ORF">SAMN04487995_0543</name>
</gene>
<dbReference type="InterPro" id="IPR032508">
    <property type="entry name" value="FecR_C"/>
</dbReference>
<dbReference type="PANTHER" id="PTHR30273:SF2">
    <property type="entry name" value="PROTEIN FECR"/>
    <property type="match status" value="1"/>
</dbReference>
<dbReference type="Gene3D" id="2.60.120.1440">
    <property type="match status" value="1"/>
</dbReference>